<evidence type="ECO:0000313" key="2">
    <source>
        <dbReference type="Proteomes" id="UP000827872"/>
    </source>
</evidence>
<protein>
    <submittedName>
        <fullName evidence="1">Uncharacterized protein</fullName>
    </submittedName>
</protein>
<organism evidence="1 2">
    <name type="scientific">Sphaerodactylus townsendi</name>
    <dbReference type="NCBI Taxonomy" id="933632"/>
    <lineage>
        <taxon>Eukaryota</taxon>
        <taxon>Metazoa</taxon>
        <taxon>Chordata</taxon>
        <taxon>Craniata</taxon>
        <taxon>Vertebrata</taxon>
        <taxon>Euteleostomi</taxon>
        <taxon>Lepidosauria</taxon>
        <taxon>Squamata</taxon>
        <taxon>Bifurcata</taxon>
        <taxon>Gekkota</taxon>
        <taxon>Sphaerodactylidae</taxon>
        <taxon>Sphaerodactylus</taxon>
    </lineage>
</organism>
<dbReference type="Proteomes" id="UP000827872">
    <property type="component" value="Linkage Group LG03"/>
</dbReference>
<proteinExistence type="predicted"/>
<sequence length="126" mass="14048">MVVSQWTSPRKLNGWFAPQVCVFGEETLKTVKVKAGLYLSPPWKTPQVNSCGPEWIYEHQGKACRIDPMLRNCGKAVRLSASRTGLLELKTDLHRQLLCSKGHYTPLSSNAALHGIHPQVSRDPPT</sequence>
<comment type="caution">
    <text evidence="1">The sequence shown here is derived from an EMBL/GenBank/DDBJ whole genome shotgun (WGS) entry which is preliminary data.</text>
</comment>
<gene>
    <name evidence="1" type="ORF">K3G42_032333</name>
</gene>
<reference evidence="1" key="1">
    <citation type="submission" date="2021-08" db="EMBL/GenBank/DDBJ databases">
        <title>The first chromosome-level gecko genome reveals the dynamic sex chromosomes of Neotropical dwarf geckos (Sphaerodactylidae: Sphaerodactylus).</title>
        <authorList>
            <person name="Pinto B.J."/>
            <person name="Keating S.E."/>
            <person name="Gamble T."/>
        </authorList>
    </citation>
    <scope>NUCLEOTIDE SEQUENCE</scope>
    <source>
        <strain evidence="1">TG3544</strain>
    </source>
</reference>
<evidence type="ECO:0000313" key="1">
    <source>
        <dbReference type="EMBL" id="KAH7993798.1"/>
    </source>
</evidence>
<dbReference type="EMBL" id="CM037616">
    <property type="protein sequence ID" value="KAH7993798.1"/>
    <property type="molecule type" value="Genomic_DNA"/>
</dbReference>
<accession>A0ACB8EML5</accession>
<keyword evidence="2" id="KW-1185">Reference proteome</keyword>
<name>A0ACB8EML5_9SAUR</name>